<keyword evidence="2" id="KW-0677">Repeat</keyword>
<dbReference type="InterPro" id="IPR045078">
    <property type="entry name" value="TST/MPST-like"/>
</dbReference>
<feature type="domain" description="Rhodanese" evidence="3">
    <location>
        <begin position="164"/>
        <end position="269"/>
    </location>
</feature>
<name>A0ABS2CFC5_9NEIS</name>
<dbReference type="SUPFAM" id="SSF52821">
    <property type="entry name" value="Rhodanese/Cell cycle control phosphatase"/>
    <property type="match status" value="2"/>
</dbReference>
<sequence length="277" mass="30009">MHPVINVAQLQALMADPALVVVDCRHDLANPAAGRAAYAESHIPNARFLHLDEDLSGEKLGHNGRHPLPDPAQLAARLGQLGISANSKIVAYDASGGPFAARLWWLLRWLGCDSVQVLDGGWPAWLAAQAPIETTTPTWPASTFNVQLRPALHVRTEDVLANLASAQFEIVDARSAERFIGIGETLDPVAGHIPGAINRFFMLNLADGHFKPVPQLRQEWLQLLGERTPAQWVHQCGSGVTACHNLLALEVAGLSGGRLYPGSWSEWCSDPARPMLC</sequence>
<dbReference type="Pfam" id="PF00581">
    <property type="entry name" value="Rhodanese"/>
    <property type="match status" value="2"/>
</dbReference>
<dbReference type="Proteomes" id="UP001195660">
    <property type="component" value="Unassembled WGS sequence"/>
</dbReference>
<dbReference type="PANTHER" id="PTHR11364">
    <property type="entry name" value="THIOSULFATE SULFERTANSFERASE"/>
    <property type="match status" value="1"/>
</dbReference>
<feature type="domain" description="Rhodanese" evidence="3">
    <location>
        <begin position="15"/>
        <end position="134"/>
    </location>
</feature>
<dbReference type="RefSeq" id="WP_203571425.1">
    <property type="nucleotide sequence ID" value="NZ_WOFE01000005.1"/>
</dbReference>
<proteinExistence type="predicted"/>
<keyword evidence="1" id="KW-0808">Transferase</keyword>
<dbReference type="PROSITE" id="PS50206">
    <property type="entry name" value="RHODANESE_3"/>
    <property type="match status" value="2"/>
</dbReference>
<dbReference type="CDD" id="cd01448">
    <property type="entry name" value="TST_Repeat_1"/>
    <property type="match status" value="1"/>
</dbReference>
<reference evidence="4 5" key="1">
    <citation type="submission" date="2019-11" db="EMBL/GenBank/DDBJ databases">
        <title>Novel Deefgea species.</title>
        <authorList>
            <person name="Han J.-H."/>
        </authorList>
    </citation>
    <scope>NUCLEOTIDE SEQUENCE [LARGE SCALE GENOMIC DNA]</scope>
    <source>
        <strain evidence="4 5">LMG 24817</strain>
    </source>
</reference>
<evidence type="ECO:0000313" key="4">
    <source>
        <dbReference type="EMBL" id="MBM5572091.1"/>
    </source>
</evidence>
<organism evidence="4 5">
    <name type="scientific">Deefgea chitinilytica</name>
    <dbReference type="NCBI Taxonomy" id="570276"/>
    <lineage>
        <taxon>Bacteria</taxon>
        <taxon>Pseudomonadati</taxon>
        <taxon>Pseudomonadota</taxon>
        <taxon>Betaproteobacteria</taxon>
        <taxon>Neisseriales</taxon>
        <taxon>Chitinibacteraceae</taxon>
        <taxon>Deefgea</taxon>
    </lineage>
</organism>
<dbReference type="SMART" id="SM00450">
    <property type="entry name" value="RHOD"/>
    <property type="match status" value="2"/>
</dbReference>
<dbReference type="EMBL" id="WOFE01000005">
    <property type="protein sequence ID" value="MBM5572091.1"/>
    <property type="molecule type" value="Genomic_DNA"/>
</dbReference>
<protein>
    <submittedName>
        <fullName evidence="4">Sulfurtransferase</fullName>
    </submittedName>
</protein>
<dbReference type="Gene3D" id="3.40.250.10">
    <property type="entry name" value="Rhodanese-like domain"/>
    <property type="match status" value="2"/>
</dbReference>
<evidence type="ECO:0000256" key="2">
    <source>
        <dbReference type="ARBA" id="ARBA00022737"/>
    </source>
</evidence>
<dbReference type="PANTHER" id="PTHR11364:SF27">
    <property type="entry name" value="SULFURTRANSFERASE"/>
    <property type="match status" value="1"/>
</dbReference>
<comment type="caution">
    <text evidence="4">The sequence shown here is derived from an EMBL/GenBank/DDBJ whole genome shotgun (WGS) entry which is preliminary data.</text>
</comment>
<keyword evidence="5" id="KW-1185">Reference proteome</keyword>
<accession>A0ABS2CFC5</accession>
<dbReference type="InterPro" id="IPR036873">
    <property type="entry name" value="Rhodanese-like_dom_sf"/>
</dbReference>
<gene>
    <name evidence="4" type="ORF">GM173_10945</name>
</gene>
<evidence type="ECO:0000256" key="1">
    <source>
        <dbReference type="ARBA" id="ARBA00022679"/>
    </source>
</evidence>
<dbReference type="InterPro" id="IPR001763">
    <property type="entry name" value="Rhodanese-like_dom"/>
</dbReference>
<evidence type="ECO:0000313" key="5">
    <source>
        <dbReference type="Proteomes" id="UP001195660"/>
    </source>
</evidence>
<evidence type="ECO:0000259" key="3">
    <source>
        <dbReference type="PROSITE" id="PS50206"/>
    </source>
</evidence>
<dbReference type="CDD" id="cd01449">
    <property type="entry name" value="TST_Repeat_2"/>
    <property type="match status" value="1"/>
</dbReference>